<name>A0A0X3W5N4_STRVO</name>
<gene>
    <name evidence="1" type="ORF">ADL28_24220</name>
</gene>
<reference evidence="2" key="1">
    <citation type="submission" date="2015-10" db="EMBL/GenBank/DDBJ databases">
        <authorList>
            <person name="Ju K.-S."/>
            <person name="Doroghazi J.R."/>
            <person name="Metcalf W.W."/>
        </authorList>
    </citation>
    <scope>NUCLEOTIDE SEQUENCE [LARGE SCALE GENOMIC DNA]</scope>
    <source>
        <strain evidence="2">NRRL F-8817</strain>
    </source>
</reference>
<comment type="caution">
    <text evidence="1">The sequence shown here is derived from an EMBL/GenBank/DDBJ whole genome shotgun (WGS) entry which is preliminary data.</text>
</comment>
<dbReference type="EMBL" id="LLZJ01000321">
    <property type="protein sequence ID" value="KUL52007.1"/>
    <property type="molecule type" value="Genomic_DNA"/>
</dbReference>
<organism evidence="1 2">
    <name type="scientific">Streptomyces violaceusniger</name>
    <dbReference type="NCBI Taxonomy" id="68280"/>
    <lineage>
        <taxon>Bacteria</taxon>
        <taxon>Bacillati</taxon>
        <taxon>Actinomycetota</taxon>
        <taxon>Actinomycetes</taxon>
        <taxon>Kitasatosporales</taxon>
        <taxon>Streptomycetaceae</taxon>
        <taxon>Streptomyces</taxon>
        <taxon>Streptomyces violaceusniger group</taxon>
    </lineage>
</organism>
<dbReference type="Proteomes" id="UP000053413">
    <property type="component" value="Unassembled WGS sequence"/>
</dbReference>
<sequence>MTWFPGRGVDYLPCREALTRTMNMTPCEEAATSFEDRGRAAIKASSRYLADPSTSLEDAQAAIKLLQLALSDVIMVAEDRQRRLLRLQEDARRLA</sequence>
<proteinExistence type="predicted"/>
<accession>A0A0X3W5N4</accession>
<evidence type="ECO:0000313" key="2">
    <source>
        <dbReference type="Proteomes" id="UP000053413"/>
    </source>
</evidence>
<dbReference type="RefSeq" id="WP_059145857.1">
    <property type="nucleotide sequence ID" value="NZ_LLZJ01000321.1"/>
</dbReference>
<protein>
    <submittedName>
        <fullName evidence="1">Uncharacterized protein</fullName>
    </submittedName>
</protein>
<evidence type="ECO:0000313" key="1">
    <source>
        <dbReference type="EMBL" id="KUL52007.1"/>
    </source>
</evidence>
<dbReference type="OrthoDB" id="9980316at2"/>
<dbReference type="AlphaFoldDB" id="A0A0X3W5N4"/>